<proteinExistence type="predicted"/>
<evidence type="ECO:0000313" key="3">
    <source>
        <dbReference type="Proteomes" id="UP000245629"/>
    </source>
</evidence>
<dbReference type="EMBL" id="CP029353">
    <property type="protein sequence ID" value="AWK87220.1"/>
    <property type="molecule type" value="Genomic_DNA"/>
</dbReference>
<evidence type="ECO:0000313" key="2">
    <source>
        <dbReference type="EMBL" id="AWK87220.1"/>
    </source>
</evidence>
<feature type="compositionally biased region" description="Polar residues" evidence="1">
    <location>
        <begin position="80"/>
        <end position="91"/>
    </location>
</feature>
<dbReference type="OrthoDB" id="7305060at2"/>
<feature type="compositionally biased region" description="Pro residues" evidence="1">
    <location>
        <begin position="115"/>
        <end position="128"/>
    </location>
</feature>
<keyword evidence="3" id="KW-1185">Reference proteome</keyword>
<reference evidence="3" key="1">
    <citation type="submission" date="2018-05" db="EMBL/GenBank/DDBJ databases">
        <title>Azospirillum thermophila sp. nov., a novel isolated from hot spring.</title>
        <authorList>
            <person name="Zhao Z."/>
        </authorList>
    </citation>
    <scope>NUCLEOTIDE SEQUENCE [LARGE SCALE GENOMIC DNA]</scope>
    <source>
        <strain evidence="3">CFH 70021</strain>
    </source>
</reference>
<dbReference type="PROSITE" id="PS51257">
    <property type="entry name" value="PROKAR_LIPOPROTEIN"/>
    <property type="match status" value="1"/>
</dbReference>
<protein>
    <recommendedName>
        <fullName evidence="4">DUF3035 domain-containing protein</fullName>
    </recommendedName>
</protein>
<evidence type="ECO:0000256" key="1">
    <source>
        <dbReference type="SAM" id="MobiDB-lite"/>
    </source>
</evidence>
<feature type="compositionally biased region" description="Basic and acidic residues" evidence="1">
    <location>
        <begin position="93"/>
        <end position="106"/>
    </location>
</feature>
<accession>A0A2S2CS70</accession>
<organism evidence="2 3">
    <name type="scientific">Azospirillum thermophilum</name>
    <dbReference type="NCBI Taxonomy" id="2202148"/>
    <lineage>
        <taxon>Bacteria</taxon>
        <taxon>Pseudomonadati</taxon>
        <taxon>Pseudomonadota</taxon>
        <taxon>Alphaproteobacteria</taxon>
        <taxon>Rhodospirillales</taxon>
        <taxon>Azospirillaceae</taxon>
        <taxon>Azospirillum</taxon>
    </lineage>
</organism>
<name>A0A2S2CS70_9PROT</name>
<dbReference type="KEGG" id="azz:DEW08_14220"/>
<evidence type="ECO:0008006" key="4">
    <source>
        <dbReference type="Google" id="ProtNLM"/>
    </source>
</evidence>
<dbReference type="AlphaFoldDB" id="A0A2S2CS70"/>
<gene>
    <name evidence="2" type="ORF">DEW08_14220</name>
</gene>
<dbReference type="Proteomes" id="UP000245629">
    <property type="component" value="Chromosome 2"/>
</dbReference>
<sequence>MRKRTGGRCDAGGLHRLASAAVFLPLALCACSDRALDTGLLGSVTGEPSPVSDNPSPIRAMSGTNPDYPTLGTVPPRPTDISTEAQRQTQMDRLARDRSVGQKYHSEALSQPVPETLPTPIPVPPVPNLTPGRR</sequence>
<feature type="region of interest" description="Disordered" evidence="1">
    <location>
        <begin position="43"/>
        <end position="134"/>
    </location>
</feature>